<dbReference type="PANTHER" id="PTHR33209">
    <property type="entry name" value="PROTEASE 4"/>
    <property type="match status" value="1"/>
</dbReference>
<dbReference type="Gene3D" id="3.90.226.10">
    <property type="entry name" value="2-enoyl-CoA Hydratase, Chain A, domain 1"/>
    <property type="match status" value="2"/>
</dbReference>
<keyword evidence="8" id="KW-0812">Transmembrane</keyword>
<evidence type="ECO:0000259" key="9">
    <source>
        <dbReference type="Pfam" id="PF01343"/>
    </source>
</evidence>
<evidence type="ECO:0000256" key="4">
    <source>
        <dbReference type="ARBA" id="ARBA00022801"/>
    </source>
</evidence>
<evidence type="ECO:0000256" key="1">
    <source>
        <dbReference type="ARBA" id="ARBA00004370"/>
    </source>
</evidence>
<evidence type="ECO:0000256" key="7">
    <source>
        <dbReference type="PIRSR" id="PIRSR001217-1"/>
    </source>
</evidence>
<dbReference type="eggNOG" id="COG0616">
    <property type="taxonomic scope" value="Bacteria"/>
</dbReference>
<sequence>MAAMVKRIFTTLWHLIVVAWRALIVLFVLLFLAIVFFAIKGPPAPQVGDNVALVWAPQGSVVEHSEFEPGVLLRRFMEEKPQQTPLRDLLVALRRGASDSRITLAVLQLDELQQAGMAQLQELGGAIRDFRASGKKVIAYAQSYTQLQYYLAALADKVYLDPLGAVLLQGFGVYQHYFRDALDELGVKVHVFRVGQYKAAVEPFMRNDMSPQARRENLIWLHTLWDVYKSDVAHSRGLPPSAIDRYIDNLPVELAAHDGDTAALARSAGLVDKLVTPAELRAELASIVGEDLQTGGFRQINNPDYLQASGGLQADDQPGKVGLITMEGPIADGESRPGIVGGDTIAQQIRDARRDHGIAALILRVNSPGGSATASEVVRREVAATRQAGKPVVVSMSAVAASGGYWAAMNANQIWAQASTLTGSIGIFGLLPNVQTTLEKLGIHPDGVGTHALTGALRADRPLSPEGARLVQLVIEQGYQRFIHRVAQARGMSVEAVDRIAQGRVWSGRDAKRLGLVDHLGGLGQAAEAAAALAGLPKNRFMLVPIPTTQSLRERVLQRFVALAQRLDAKPWPISDWLVWLIPLPDETLPLAWLQDPKAAYAYCPCWPDLGGIR</sequence>
<dbReference type="InterPro" id="IPR004634">
    <property type="entry name" value="Pept_S49_pIV"/>
</dbReference>
<protein>
    <submittedName>
        <fullName evidence="10">Protease IV</fullName>
    </submittedName>
</protein>
<dbReference type="GO" id="GO:0008236">
    <property type="term" value="F:serine-type peptidase activity"/>
    <property type="evidence" value="ECO:0007669"/>
    <property type="project" value="UniProtKB-KW"/>
</dbReference>
<dbReference type="RefSeq" id="WP_005000379.1">
    <property type="nucleotide sequence ID" value="NZ_CH672427.1"/>
</dbReference>
<dbReference type="GO" id="GO:0006465">
    <property type="term" value="P:signal peptide processing"/>
    <property type="evidence" value="ECO:0007669"/>
    <property type="project" value="InterPro"/>
</dbReference>
<evidence type="ECO:0000313" key="11">
    <source>
        <dbReference type="Proteomes" id="UP000003374"/>
    </source>
</evidence>
<dbReference type="InterPro" id="IPR004635">
    <property type="entry name" value="Pept_S49_SppA"/>
</dbReference>
<dbReference type="PANTHER" id="PTHR33209:SF1">
    <property type="entry name" value="PEPTIDASE S49 DOMAIN-CONTAINING PROTEIN"/>
    <property type="match status" value="1"/>
</dbReference>
<feature type="domain" description="Peptidase S49" evidence="9">
    <location>
        <begin position="130"/>
        <end position="283"/>
    </location>
</feature>
<dbReference type="NCBIfam" id="TIGR00706">
    <property type="entry name" value="SppA_dom"/>
    <property type="match status" value="1"/>
</dbReference>
<keyword evidence="6 8" id="KW-0472">Membrane</keyword>
<dbReference type="InterPro" id="IPR029045">
    <property type="entry name" value="ClpP/crotonase-like_dom_sf"/>
</dbReference>
<comment type="similarity">
    <text evidence="2">Belongs to the peptidase S49 family.</text>
</comment>
<dbReference type="SUPFAM" id="SSF52096">
    <property type="entry name" value="ClpP/crotonase"/>
    <property type="match status" value="2"/>
</dbReference>
<dbReference type="Gene3D" id="6.20.330.10">
    <property type="match status" value="1"/>
</dbReference>
<dbReference type="InterPro" id="IPR002142">
    <property type="entry name" value="Peptidase_S49"/>
</dbReference>
<reference evidence="10 11" key="1">
    <citation type="submission" date="2006-02" db="EMBL/GenBank/DDBJ databases">
        <authorList>
            <person name="Waterbury J."/>
            <person name="Ferriera S."/>
            <person name="Johnson J."/>
            <person name="Kravitz S."/>
            <person name="Halpern A."/>
            <person name="Remington K."/>
            <person name="Beeson K."/>
            <person name="Tran B."/>
            <person name="Rogers Y.-H."/>
            <person name="Friedman R."/>
            <person name="Venter J.C."/>
        </authorList>
    </citation>
    <scope>NUCLEOTIDE SEQUENCE [LARGE SCALE GENOMIC DNA]</scope>
    <source>
        <strain evidence="10 11">Nb-231</strain>
    </source>
</reference>
<dbReference type="AlphaFoldDB" id="A4BQG3"/>
<dbReference type="EMBL" id="AAOF01000005">
    <property type="protein sequence ID" value="EAR21813.1"/>
    <property type="molecule type" value="Genomic_DNA"/>
</dbReference>
<dbReference type="STRING" id="314278.NB231_05481"/>
<comment type="caution">
    <text evidence="10">The sequence shown here is derived from an EMBL/GenBank/DDBJ whole genome shotgun (WGS) entry which is preliminary data.</text>
</comment>
<dbReference type="Pfam" id="PF01343">
    <property type="entry name" value="Peptidase_S49"/>
    <property type="match status" value="2"/>
</dbReference>
<dbReference type="CDD" id="cd07018">
    <property type="entry name" value="S49_SppA_67K_type"/>
    <property type="match status" value="1"/>
</dbReference>
<feature type="active site" description="Proton donor/acceptor" evidence="7">
    <location>
        <position position="198"/>
    </location>
</feature>
<dbReference type="HOGENOM" id="CLU_008856_1_1_6"/>
<evidence type="ECO:0000313" key="10">
    <source>
        <dbReference type="EMBL" id="EAR21813.1"/>
    </source>
</evidence>
<dbReference type="InterPro" id="IPR047272">
    <property type="entry name" value="S49_SppA_C"/>
</dbReference>
<evidence type="ECO:0000256" key="8">
    <source>
        <dbReference type="SAM" id="Phobius"/>
    </source>
</evidence>
<keyword evidence="8" id="KW-1133">Transmembrane helix</keyword>
<dbReference type="OrthoDB" id="9764363at2"/>
<evidence type="ECO:0000256" key="5">
    <source>
        <dbReference type="ARBA" id="ARBA00022825"/>
    </source>
</evidence>
<accession>A4BQG3</accession>
<gene>
    <name evidence="10" type="ORF">NB231_05481</name>
</gene>
<comment type="subcellular location">
    <subcellularLocation>
        <location evidence="1">Membrane</location>
    </subcellularLocation>
</comment>
<evidence type="ECO:0000256" key="3">
    <source>
        <dbReference type="ARBA" id="ARBA00022670"/>
    </source>
</evidence>
<feature type="active site" description="Nucleophile" evidence="7">
    <location>
        <position position="402"/>
    </location>
</feature>
<proteinExistence type="inferred from homology"/>
<dbReference type="InterPro" id="IPR047217">
    <property type="entry name" value="S49_SppA_67K_type_N"/>
</dbReference>
<evidence type="ECO:0000256" key="2">
    <source>
        <dbReference type="ARBA" id="ARBA00008683"/>
    </source>
</evidence>
<keyword evidence="4" id="KW-0378">Hydrolase</keyword>
<dbReference type="GO" id="GO:0016020">
    <property type="term" value="C:membrane"/>
    <property type="evidence" value="ECO:0007669"/>
    <property type="project" value="UniProtKB-SubCell"/>
</dbReference>
<keyword evidence="3 10" id="KW-0645">Protease</keyword>
<name>A4BQG3_9GAMM</name>
<evidence type="ECO:0000256" key="6">
    <source>
        <dbReference type="ARBA" id="ARBA00023136"/>
    </source>
</evidence>
<dbReference type="NCBIfam" id="TIGR00705">
    <property type="entry name" value="SppA_67K"/>
    <property type="match status" value="1"/>
</dbReference>
<organism evidence="10 11">
    <name type="scientific">Nitrococcus mobilis Nb-231</name>
    <dbReference type="NCBI Taxonomy" id="314278"/>
    <lineage>
        <taxon>Bacteria</taxon>
        <taxon>Pseudomonadati</taxon>
        <taxon>Pseudomonadota</taxon>
        <taxon>Gammaproteobacteria</taxon>
        <taxon>Chromatiales</taxon>
        <taxon>Ectothiorhodospiraceae</taxon>
        <taxon>Nitrococcus</taxon>
    </lineage>
</organism>
<keyword evidence="5" id="KW-0720">Serine protease</keyword>
<keyword evidence="11" id="KW-1185">Reference proteome</keyword>
<dbReference type="PIRSF" id="PIRSF001217">
    <property type="entry name" value="Protease_4_SppA"/>
    <property type="match status" value="1"/>
</dbReference>
<feature type="domain" description="Peptidase S49" evidence="9">
    <location>
        <begin position="385"/>
        <end position="536"/>
    </location>
</feature>
<feature type="transmembrane region" description="Helical" evidence="8">
    <location>
        <begin position="12"/>
        <end position="39"/>
    </location>
</feature>
<dbReference type="Proteomes" id="UP000003374">
    <property type="component" value="Unassembled WGS sequence"/>
</dbReference>
<dbReference type="CDD" id="cd07023">
    <property type="entry name" value="S49_Sppa_N_C"/>
    <property type="match status" value="1"/>
</dbReference>